<keyword evidence="4" id="KW-0812">Transmembrane</keyword>
<dbReference type="Gene3D" id="3.90.550.10">
    <property type="entry name" value="Spore Coat Polysaccharide Biosynthesis Protein SpsA, Chain A"/>
    <property type="match status" value="1"/>
</dbReference>
<dbReference type="Pfam" id="PF13632">
    <property type="entry name" value="Glyco_trans_2_3"/>
    <property type="match status" value="1"/>
</dbReference>
<dbReference type="EMBL" id="JAAGWB010000051">
    <property type="protein sequence ID" value="NEN52546.1"/>
    <property type="molecule type" value="Genomic_DNA"/>
</dbReference>
<keyword evidence="8" id="KW-1185">Reference proteome</keyword>
<accession>A0A6P0HCE1</accession>
<feature type="transmembrane region" description="Helical" evidence="4">
    <location>
        <begin position="293"/>
        <end position="312"/>
    </location>
</feature>
<feature type="transmembrane region" description="Helical" evidence="4">
    <location>
        <begin position="376"/>
        <end position="395"/>
    </location>
</feature>
<keyword evidence="4" id="KW-1133">Transmembrane helix</keyword>
<dbReference type="InterPro" id="IPR029044">
    <property type="entry name" value="Nucleotide-diphossugar_trans"/>
</dbReference>
<dbReference type="PANTHER" id="PTHR43630">
    <property type="entry name" value="POLY-BETA-1,6-N-ACETYL-D-GLUCOSAMINE SYNTHASE"/>
    <property type="match status" value="1"/>
</dbReference>
<dbReference type="EMBL" id="JAAGWH010000049">
    <property type="protein sequence ID" value="NEK95658.1"/>
    <property type="molecule type" value="Genomic_DNA"/>
</dbReference>
<dbReference type="Proteomes" id="UP000468828">
    <property type="component" value="Unassembled WGS sequence"/>
</dbReference>
<evidence type="ECO:0000313" key="6">
    <source>
        <dbReference type="EMBL" id="NEK95658.1"/>
    </source>
</evidence>
<feature type="transmembrane region" description="Helical" evidence="4">
    <location>
        <begin position="349"/>
        <end position="370"/>
    </location>
</feature>
<evidence type="ECO:0000256" key="2">
    <source>
        <dbReference type="ARBA" id="ARBA00022676"/>
    </source>
</evidence>
<evidence type="ECO:0000313" key="7">
    <source>
        <dbReference type="EMBL" id="NEN52546.1"/>
    </source>
</evidence>
<keyword evidence="3 7" id="KW-0808">Transferase</keyword>
<evidence type="ECO:0000256" key="3">
    <source>
        <dbReference type="ARBA" id="ARBA00022679"/>
    </source>
</evidence>
<name>A0A6P0HCE1_9ACTN</name>
<dbReference type="PANTHER" id="PTHR43630:SF1">
    <property type="entry name" value="POLY-BETA-1,6-N-ACETYL-D-GLUCOSAMINE SYNTHASE"/>
    <property type="match status" value="1"/>
</dbReference>
<keyword evidence="4" id="KW-0472">Membrane</keyword>
<gene>
    <name evidence="7" type="ORF">G3R41_16660</name>
    <name evidence="6" type="ORF">GCU67_16010</name>
</gene>
<dbReference type="Proteomes" id="UP000471152">
    <property type="component" value="Unassembled WGS sequence"/>
</dbReference>
<keyword evidence="2" id="KW-0328">Glycosyltransferase</keyword>
<dbReference type="InterPro" id="IPR001173">
    <property type="entry name" value="Glyco_trans_2-like"/>
</dbReference>
<dbReference type="GO" id="GO:0016757">
    <property type="term" value="F:glycosyltransferase activity"/>
    <property type="evidence" value="ECO:0007669"/>
    <property type="project" value="UniProtKB-KW"/>
</dbReference>
<feature type="domain" description="Glycosyltransferase 2-like" evidence="5">
    <location>
        <begin position="130"/>
        <end position="320"/>
    </location>
</feature>
<evidence type="ECO:0000259" key="5">
    <source>
        <dbReference type="Pfam" id="PF13632"/>
    </source>
</evidence>
<protein>
    <submittedName>
        <fullName evidence="7">Glycosyltransferase family 2 protein</fullName>
    </submittedName>
</protein>
<organism evidence="7 9">
    <name type="scientific">Modestobacter muralis</name>
    <dbReference type="NCBI Taxonomy" id="1608614"/>
    <lineage>
        <taxon>Bacteria</taxon>
        <taxon>Bacillati</taxon>
        <taxon>Actinomycetota</taxon>
        <taxon>Actinomycetes</taxon>
        <taxon>Geodermatophilales</taxon>
        <taxon>Geodermatophilaceae</taxon>
        <taxon>Modestobacter</taxon>
    </lineage>
</organism>
<proteinExistence type="inferred from homology"/>
<dbReference type="SUPFAM" id="SSF53448">
    <property type="entry name" value="Nucleotide-diphospho-sugar transferases"/>
    <property type="match status" value="1"/>
</dbReference>
<comment type="similarity">
    <text evidence="1">Belongs to the glycosyltransferase 2 family.</text>
</comment>
<sequence length="435" mass="47319">MLAVLVIGVNSVLWGGVGLLRFVDERLARWRRRRRGAVDPPAQRLTTSDVAVLMAAHDEELVIAHSLAAITELVPAGNVHVVSDFSGDATAELARVAGVQVLETATNVGKAGALQQGIDHFGLAGRFGAVLVLDADTQLDPAYFDVALPMFDDPRVAAVAGCAETRWNPAEVGFRGAVVVAHRQRVYTLTQRLLKYGQTWRGVNATHIVPGFASMYRAAVLEQIEVNPSGLVIEDFNMTFELHAKQLGRVAFSTRARAYTQDPSHYGDYVRQTSRWALGLWQTLRRHRPRRGVFALMLTVLIAELLTSSVLFVVLPLVVLLLGAVELAGAVGVDTAAQVADAVDDHVGLVPLLLAVVLPDYLLTCAVALVERRPRYLYLGLFFLAMRVTDAVIALRTLPRAWRTPSNGQWVSPTRRAMVPDGSRVLAPEGFGTTV</sequence>
<evidence type="ECO:0000256" key="4">
    <source>
        <dbReference type="SAM" id="Phobius"/>
    </source>
</evidence>
<evidence type="ECO:0000313" key="8">
    <source>
        <dbReference type="Proteomes" id="UP000468828"/>
    </source>
</evidence>
<dbReference type="AlphaFoldDB" id="A0A6P0HCE1"/>
<evidence type="ECO:0000313" key="9">
    <source>
        <dbReference type="Proteomes" id="UP000471152"/>
    </source>
</evidence>
<reference evidence="7 9" key="2">
    <citation type="submission" date="2020-02" db="EMBL/GenBank/DDBJ databases">
        <title>The WGS of Modestobacter muralis DSM 100205.</title>
        <authorList>
            <person name="Jiang Z."/>
        </authorList>
    </citation>
    <scope>NUCLEOTIDE SEQUENCE [LARGE SCALE GENOMIC DNA]</scope>
    <source>
        <strain evidence="7 9">DSM 100205</strain>
    </source>
</reference>
<dbReference type="CDD" id="cd06423">
    <property type="entry name" value="CESA_like"/>
    <property type="match status" value="1"/>
</dbReference>
<reference evidence="6 8" key="1">
    <citation type="submission" date="2020-01" db="EMBL/GenBank/DDBJ databases">
        <title>the WGS Modestobacter muralis CPCC 204518.</title>
        <authorList>
            <person name="Jiang Z."/>
        </authorList>
    </citation>
    <scope>NUCLEOTIDE SEQUENCE [LARGE SCALE GENOMIC DNA]</scope>
    <source>
        <strain evidence="6 8">DSM 100205</strain>
    </source>
</reference>
<evidence type="ECO:0000256" key="1">
    <source>
        <dbReference type="ARBA" id="ARBA00006739"/>
    </source>
</evidence>
<comment type="caution">
    <text evidence="7">The sequence shown here is derived from an EMBL/GenBank/DDBJ whole genome shotgun (WGS) entry which is preliminary data.</text>
</comment>
<feature type="transmembrane region" description="Helical" evidence="4">
    <location>
        <begin position="6"/>
        <end position="23"/>
    </location>
</feature>